<dbReference type="InterPro" id="IPR011050">
    <property type="entry name" value="Pectin_lyase_fold/virulence"/>
</dbReference>
<accession>A0ABN2S5B3</accession>
<dbReference type="RefSeq" id="WP_344059596.1">
    <property type="nucleotide sequence ID" value="NZ_BAAAOH010000001.1"/>
</dbReference>
<dbReference type="SUPFAM" id="SSF51126">
    <property type="entry name" value="Pectin lyase-like"/>
    <property type="match status" value="1"/>
</dbReference>
<evidence type="ECO:0000313" key="3">
    <source>
        <dbReference type="EMBL" id="GAA1980628.1"/>
    </source>
</evidence>
<evidence type="ECO:0000259" key="2">
    <source>
        <dbReference type="Pfam" id="PF13229"/>
    </source>
</evidence>
<dbReference type="SMART" id="SM00710">
    <property type="entry name" value="PbH1"/>
    <property type="match status" value="7"/>
</dbReference>
<name>A0ABN2S5B3_9MICO</name>
<comment type="caution">
    <text evidence="3">The sequence shown here is derived from an EMBL/GenBank/DDBJ whole genome shotgun (WGS) entry which is preliminary data.</text>
</comment>
<feature type="region of interest" description="Disordered" evidence="1">
    <location>
        <begin position="666"/>
        <end position="707"/>
    </location>
</feature>
<dbReference type="EMBL" id="BAAAOH010000001">
    <property type="protein sequence ID" value="GAA1980628.1"/>
    <property type="molecule type" value="Genomic_DNA"/>
</dbReference>
<dbReference type="PANTHER" id="PTHR36453">
    <property type="entry name" value="SECRETED PROTEIN-RELATED"/>
    <property type="match status" value="1"/>
</dbReference>
<proteinExistence type="predicted"/>
<evidence type="ECO:0000256" key="1">
    <source>
        <dbReference type="SAM" id="MobiDB-lite"/>
    </source>
</evidence>
<sequence length="707" mass="76867">MPTDRLEVFIGPHGSHHGIGSRGYPVRELAQAMALVRGRRDPGQDAVIWVFPGTYRIAETLVLGPDDSHTTVAAIGGGDVVFDGSVRITDWEEISIADRTVWAAAVPERGFVSLYADGERRNRPRYPRTGELRMLDQEGLDVTADFDGTLFDGADRFIAEPGDIPELADPSAVEVVVPHFWVQERMPIHSIDRASGLVTSTRRSIFALRDDAAERFARYWLDNVAEAFGEVPGEWYLDRSGVLTGEPRLLYAPFADESIESTVITVPAIEQFVRVVGDAASGAVVRRIRFEGITFTGGGFEELPAARAPFGVREDELLPTDVDFAASVQGATEATAAVSFAGARDCAFIGGGVRRVDGYAIELTDGSRGNVISGADLYDLGAGAIRVSGDGSESSPLFSQSNEVSDCEIHRGGRVYPNAVAVLFQHGADNVIAHNAIHDFFYTGISVGWSWDYVRNASGGNDIAFNHLYDIGQGRLNDTGAIYLLGIAPGTRVRGNHIHDVRCRNYGGWGIYLDQGSSHVVIEGNVVHDCSHQAFHVNYGRENTVRHNVFAYGGESQVAITKPEAHLPFTFQHNIVVGAGTPAFAGRSDHRDIRNLTLESDLNLYWDEAPIEGARFAANGGYSAEMEWRILEGCDDVWRDAGRDRHSKFDDPRFVDAAGRDFRVRPGGPADELGIRVPDVSRAGPRPASERSHPALGLALPDSAIED</sequence>
<feature type="domain" description="Right handed beta helix" evidence="2">
    <location>
        <begin position="462"/>
        <end position="556"/>
    </location>
</feature>
<protein>
    <recommendedName>
        <fullName evidence="2">Right handed beta helix domain-containing protein</fullName>
    </recommendedName>
</protein>
<dbReference type="InterPro" id="IPR039448">
    <property type="entry name" value="Beta_helix"/>
</dbReference>
<evidence type="ECO:0000313" key="4">
    <source>
        <dbReference type="Proteomes" id="UP001500326"/>
    </source>
</evidence>
<dbReference type="InterPro" id="IPR006626">
    <property type="entry name" value="PbH1"/>
</dbReference>
<dbReference type="Gene3D" id="2.160.20.10">
    <property type="entry name" value="Single-stranded right-handed beta-helix, Pectin lyase-like"/>
    <property type="match status" value="2"/>
</dbReference>
<dbReference type="PANTHER" id="PTHR36453:SF1">
    <property type="entry name" value="RIGHT HANDED BETA HELIX DOMAIN-CONTAINING PROTEIN"/>
    <property type="match status" value="1"/>
</dbReference>
<dbReference type="InterPro" id="IPR012334">
    <property type="entry name" value="Pectin_lyas_fold"/>
</dbReference>
<dbReference type="Proteomes" id="UP001500326">
    <property type="component" value="Unassembled WGS sequence"/>
</dbReference>
<dbReference type="Pfam" id="PF13229">
    <property type="entry name" value="Beta_helix"/>
    <property type="match status" value="1"/>
</dbReference>
<gene>
    <name evidence="3" type="ORF">GCM10009777_12660</name>
</gene>
<keyword evidence="4" id="KW-1185">Reference proteome</keyword>
<organism evidence="3 4">
    <name type="scientific">Microbacterium pumilum</name>
    <dbReference type="NCBI Taxonomy" id="344165"/>
    <lineage>
        <taxon>Bacteria</taxon>
        <taxon>Bacillati</taxon>
        <taxon>Actinomycetota</taxon>
        <taxon>Actinomycetes</taxon>
        <taxon>Micrococcales</taxon>
        <taxon>Microbacteriaceae</taxon>
        <taxon>Microbacterium</taxon>
    </lineage>
</organism>
<reference evidence="3 4" key="1">
    <citation type="journal article" date="2019" name="Int. J. Syst. Evol. Microbiol.">
        <title>The Global Catalogue of Microorganisms (GCM) 10K type strain sequencing project: providing services to taxonomists for standard genome sequencing and annotation.</title>
        <authorList>
            <consortium name="The Broad Institute Genomics Platform"/>
            <consortium name="The Broad Institute Genome Sequencing Center for Infectious Disease"/>
            <person name="Wu L."/>
            <person name="Ma J."/>
        </authorList>
    </citation>
    <scope>NUCLEOTIDE SEQUENCE [LARGE SCALE GENOMIC DNA]</scope>
    <source>
        <strain evidence="3 4">JCM 14902</strain>
    </source>
</reference>